<sequence length="108" mass="11846">MPPLGAYTRLGSKEVNRENTPARPAVDHVKGASVPYILNGSDTSTIVLTPLEEFIARAKPTHVSHTSAMNRPRGMHVPTHQMRQSPPLLRPPSTISFSLIESLSHFPN</sequence>
<organism evidence="2 3">
    <name type="scientific">Amborella trichopoda</name>
    <dbReference type="NCBI Taxonomy" id="13333"/>
    <lineage>
        <taxon>Eukaryota</taxon>
        <taxon>Viridiplantae</taxon>
        <taxon>Streptophyta</taxon>
        <taxon>Embryophyta</taxon>
        <taxon>Tracheophyta</taxon>
        <taxon>Spermatophyta</taxon>
        <taxon>Magnoliopsida</taxon>
        <taxon>Amborellales</taxon>
        <taxon>Amborellaceae</taxon>
        <taxon>Amborella</taxon>
    </lineage>
</organism>
<evidence type="ECO:0000313" key="3">
    <source>
        <dbReference type="Proteomes" id="UP000017836"/>
    </source>
</evidence>
<feature type="region of interest" description="Disordered" evidence="1">
    <location>
        <begin position="61"/>
        <end position="91"/>
    </location>
</feature>
<gene>
    <name evidence="2" type="ORF">AMTR_s00080p00137230</name>
</gene>
<dbReference type="HOGENOM" id="CLU_2200498_0_0_1"/>
<evidence type="ECO:0000313" key="2">
    <source>
        <dbReference type="EMBL" id="ERN04948.1"/>
    </source>
</evidence>
<reference evidence="3" key="1">
    <citation type="journal article" date="2013" name="Science">
        <title>The Amborella genome and the evolution of flowering plants.</title>
        <authorList>
            <consortium name="Amborella Genome Project"/>
        </authorList>
    </citation>
    <scope>NUCLEOTIDE SEQUENCE [LARGE SCALE GENOMIC DNA]</scope>
</reference>
<protein>
    <submittedName>
        <fullName evidence="2">Uncharacterized protein</fullName>
    </submittedName>
</protein>
<name>W1PAI0_AMBTC</name>
<accession>W1PAI0</accession>
<dbReference type="Gramene" id="ERN04948">
    <property type="protein sequence ID" value="ERN04948"/>
    <property type="gene ID" value="AMTR_s00080p00137230"/>
</dbReference>
<feature type="region of interest" description="Disordered" evidence="1">
    <location>
        <begin position="1"/>
        <end position="22"/>
    </location>
</feature>
<dbReference type="Proteomes" id="UP000017836">
    <property type="component" value="Unassembled WGS sequence"/>
</dbReference>
<evidence type="ECO:0000256" key="1">
    <source>
        <dbReference type="SAM" id="MobiDB-lite"/>
    </source>
</evidence>
<keyword evidence="3" id="KW-1185">Reference proteome</keyword>
<proteinExistence type="predicted"/>
<dbReference type="EMBL" id="KI394095">
    <property type="protein sequence ID" value="ERN04948.1"/>
    <property type="molecule type" value="Genomic_DNA"/>
</dbReference>
<dbReference type="AlphaFoldDB" id="W1PAI0"/>